<proteinExistence type="predicted"/>
<dbReference type="EMBL" id="CP031264">
    <property type="protein sequence ID" value="AXI79635.1"/>
    <property type="molecule type" value="Genomic_DNA"/>
</dbReference>
<dbReference type="KEGG" id="stri:C7M71_021725"/>
<organism evidence="2 3">
    <name type="scientific">Peterkaempfera bronchialis</name>
    <dbReference type="NCBI Taxonomy" id="2126346"/>
    <lineage>
        <taxon>Bacteria</taxon>
        <taxon>Bacillati</taxon>
        <taxon>Actinomycetota</taxon>
        <taxon>Actinomycetes</taxon>
        <taxon>Kitasatosporales</taxon>
        <taxon>Streptomycetaceae</taxon>
        <taxon>Peterkaempfera</taxon>
    </lineage>
</organism>
<keyword evidence="1" id="KW-0812">Transmembrane</keyword>
<keyword evidence="1" id="KW-1133">Transmembrane helix</keyword>
<dbReference type="Proteomes" id="UP000249340">
    <property type="component" value="Chromosome"/>
</dbReference>
<keyword evidence="1" id="KW-0472">Membrane</keyword>
<dbReference type="OrthoDB" id="4216285at2"/>
<feature type="transmembrane region" description="Helical" evidence="1">
    <location>
        <begin position="187"/>
        <end position="205"/>
    </location>
</feature>
<dbReference type="RefSeq" id="WP_114914482.1">
    <property type="nucleotide sequence ID" value="NZ_CP031264.1"/>
</dbReference>
<feature type="transmembrane region" description="Helical" evidence="1">
    <location>
        <begin position="97"/>
        <end position="122"/>
    </location>
</feature>
<feature type="transmembrane region" description="Helical" evidence="1">
    <location>
        <begin position="307"/>
        <end position="328"/>
    </location>
</feature>
<sequence length="383" mass="37984">MFYLRLARGYRVLDLGRWILTAAVSAAAAALLLRALGRALVDPPGTAAAVSAARLGWCLPPLAVIGWLSAACARALPGQRPERIAGLTAAGAGPVRIRLLVAGETALACTAGSLLALLGFLVLRNDIAGATLAPEVGMGTGLPTAAPLTLLLLVPLMGAAAAAGAVPARDTLPGRPTEPAVRPLGPLRTVVALAAVVVGVAIELYGLHSGARPLRVAAGLGTTTAVAACGWALALLGLALTVPLKLSLAGRLLVARHPRAARLLAGRGLEAEALRLGTPLGLLSLTLAAVAAAGVRWATGSGPGGPLPVVEAVLIGLCAVAAVGVTLIETRTVRRPLLAAVRRLGAPAGLLRSAALLRAAAASAVVLVTATAAAGLTALALSR</sequence>
<protein>
    <submittedName>
        <fullName evidence="2">Uncharacterized protein</fullName>
    </submittedName>
</protein>
<evidence type="ECO:0000313" key="2">
    <source>
        <dbReference type="EMBL" id="AXI79635.1"/>
    </source>
</evidence>
<evidence type="ECO:0000313" key="3">
    <source>
        <dbReference type="Proteomes" id="UP000249340"/>
    </source>
</evidence>
<name>A0A345T0Y0_9ACTN</name>
<evidence type="ECO:0000256" key="1">
    <source>
        <dbReference type="SAM" id="Phobius"/>
    </source>
</evidence>
<keyword evidence="3" id="KW-1185">Reference proteome</keyword>
<feature type="transmembrane region" description="Helical" evidence="1">
    <location>
        <begin position="274"/>
        <end position="295"/>
    </location>
</feature>
<feature type="transmembrane region" description="Helical" evidence="1">
    <location>
        <begin position="225"/>
        <end position="254"/>
    </location>
</feature>
<feature type="transmembrane region" description="Helical" evidence="1">
    <location>
        <begin position="142"/>
        <end position="166"/>
    </location>
</feature>
<accession>A0A345T0Y0</accession>
<dbReference type="AlphaFoldDB" id="A0A345T0Y0"/>
<feature type="transmembrane region" description="Helical" evidence="1">
    <location>
        <begin position="12"/>
        <end position="33"/>
    </location>
</feature>
<gene>
    <name evidence="2" type="ORF">C7M71_021725</name>
</gene>
<feature type="transmembrane region" description="Helical" evidence="1">
    <location>
        <begin position="359"/>
        <end position="381"/>
    </location>
</feature>
<reference evidence="3" key="1">
    <citation type="submission" date="2018-07" db="EMBL/GenBank/DDBJ databases">
        <title>Streptacidiphilus bronchialis DSM 106435 chromosome.</title>
        <authorList>
            <person name="Batra D."/>
            <person name="Gulvik C.A."/>
        </authorList>
    </citation>
    <scope>NUCLEOTIDE SEQUENCE [LARGE SCALE GENOMIC DNA]</scope>
    <source>
        <strain evidence="3">DSM 106435</strain>
    </source>
</reference>